<gene>
    <name evidence="11" type="ORF">SAMN05216537_11220</name>
</gene>
<sequence>MEKAYKYRIYPNKKQIELIHKTFGCVRYVYNYYLAKRQEVYEKESRTMGYNECSKDLTTLKKELEWLKEPDKCALQNSLKDLNAAYGNFFRDKSVGHPKFKSKKTHKFSYRTNNAFGSTQSKPSIEFVNNRIKLPKLGWLKTRDKQIPQGKILNATISQEPNGKYYVSICCTDVEIKPLPKTNRQIGIDLGIKEFCITSEGDKFYNPKYLAKSQKKLVKLQRELSRKTRGGRNWQKARIKVARQYEKISNQRRDYLQKLSTKLIRKNDVICTEDLNVSSMIENAKGANKEKANLRKQISDVSWYEFARELKYKAEWYGREIKQVDQYYASSQICHICGYKNTITKDLSVREWTCPVCGTKHDRDINAAINILQNA</sequence>
<keyword evidence="6" id="KW-0238">DNA-binding</keyword>
<proteinExistence type="inferred from homology"/>
<dbReference type="EMBL" id="FNUL01000012">
    <property type="protein sequence ID" value="SEF89263.1"/>
    <property type="molecule type" value="Genomic_DNA"/>
</dbReference>
<evidence type="ECO:0000256" key="7">
    <source>
        <dbReference type="ARBA" id="ARBA00023172"/>
    </source>
</evidence>
<dbReference type="GO" id="GO:0032196">
    <property type="term" value="P:transposition"/>
    <property type="evidence" value="ECO:0007669"/>
    <property type="project" value="UniProtKB-KW"/>
</dbReference>
<name>A0A1H5VQ25_9FIRM</name>
<protein>
    <submittedName>
        <fullName evidence="11">Putative transposase</fullName>
    </submittedName>
</protein>
<comment type="similarity">
    <text evidence="1">In the C-terminal section; belongs to the transposase 35 family.</text>
</comment>
<keyword evidence="5" id="KW-0862">Zinc</keyword>
<dbReference type="NCBIfam" id="NF038281">
    <property type="entry name" value="IS200_TnpB"/>
    <property type="match status" value="1"/>
</dbReference>
<feature type="domain" description="Probable transposase IS891/IS1136/IS1341" evidence="8">
    <location>
        <begin position="169"/>
        <end position="283"/>
    </location>
</feature>
<keyword evidence="4" id="KW-0479">Metal-binding</keyword>
<dbReference type="InterPro" id="IPR001959">
    <property type="entry name" value="Transposase"/>
</dbReference>
<reference evidence="11 12" key="1">
    <citation type="submission" date="2016-10" db="EMBL/GenBank/DDBJ databases">
        <authorList>
            <person name="de Groot N.N."/>
        </authorList>
    </citation>
    <scope>NUCLEOTIDE SEQUENCE [LARGE SCALE GENOMIC DNA]</scope>
    <source>
        <strain evidence="11 12">D15d</strain>
    </source>
</reference>
<evidence type="ECO:0000313" key="11">
    <source>
        <dbReference type="EMBL" id="SEF89263.1"/>
    </source>
</evidence>
<dbReference type="InterPro" id="IPR051399">
    <property type="entry name" value="RNA-guided_DNA_endo/Transpos"/>
</dbReference>
<keyword evidence="12" id="KW-1185">Reference proteome</keyword>
<dbReference type="NCBIfam" id="TIGR01766">
    <property type="entry name" value="IS200/IS605 family accessory protein TnpB-like domain"/>
    <property type="match status" value="1"/>
</dbReference>
<dbReference type="NCBIfam" id="NF040570">
    <property type="entry name" value="guided_TnpB"/>
    <property type="match status" value="1"/>
</dbReference>
<feature type="domain" description="Cas12f1-like TNB" evidence="9">
    <location>
        <begin position="303"/>
        <end position="371"/>
    </location>
</feature>
<dbReference type="Proteomes" id="UP000236726">
    <property type="component" value="Unassembled WGS sequence"/>
</dbReference>
<evidence type="ECO:0000259" key="9">
    <source>
        <dbReference type="Pfam" id="PF07282"/>
    </source>
</evidence>
<accession>A0A1H5VQ25</accession>
<evidence type="ECO:0000256" key="1">
    <source>
        <dbReference type="ARBA" id="ARBA00008761"/>
    </source>
</evidence>
<dbReference type="GO" id="GO:0046872">
    <property type="term" value="F:metal ion binding"/>
    <property type="evidence" value="ECO:0007669"/>
    <property type="project" value="UniProtKB-KW"/>
</dbReference>
<feature type="domain" description="Transposase putative helix-turn-helix" evidence="10">
    <location>
        <begin position="1"/>
        <end position="44"/>
    </location>
</feature>
<dbReference type="Pfam" id="PF01385">
    <property type="entry name" value="OrfB_IS605"/>
    <property type="match status" value="1"/>
</dbReference>
<dbReference type="InterPro" id="IPR010095">
    <property type="entry name" value="Cas12f1-like_TNB"/>
</dbReference>
<keyword evidence="7" id="KW-0233">DNA recombination</keyword>
<dbReference type="Pfam" id="PF12323">
    <property type="entry name" value="HTH_OrfB_IS605"/>
    <property type="match status" value="1"/>
</dbReference>
<dbReference type="InterPro" id="IPR053522">
    <property type="entry name" value="RNA-guided_endonuclease_TnpB"/>
</dbReference>
<comment type="similarity">
    <text evidence="2">In the N-terminal section; belongs to the transposase 2 family.</text>
</comment>
<evidence type="ECO:0000256" key="4">
    <source>
        <dbReference type="ARBA" id="ARBA00022723"/>
    </source>
</evidence>
<dbReference type="AlphaFoldDB" id="A0A1H5VQ25"/>
<dbReference type="PANTHER" id="PTHR30405">
    <property type="entry name" value="TRANSPOSASE"/>
    <property type="match status" value="1"/>
</dbReference>
<dbReference type="Pfam" id="PF07282">
    <property type="entry name" value="Cas12f1-like_TNB"/>
    <property type="match status" value="1"/>
</dbReference>
<dbReference type="PANTHER" id="PTHR30405:SF25">
    <property type="entry name" value="RNA-GUIDED DNA ENDONUCLEASE INSQ-RELATED"/>
    <property type="match status" value="1"/>
</dbReference>
<evidence type="ECO:0000259" key="10">
    <source>
        <dbReference type="Pfam" id="PF12323"/>
    </source>
</evidence>
<dbReference type="GO" id="GO:0003677">
    <property type="term" value="F:DNA binding"/>
    <property type="evidence" value="ECO:0007669"/>
    <property type="project" value="UniProtKB-KW"/>
</dbReference>
<organism evidence="11 12">
    <name type="scientific">Lachnospira multipara</name>
    <dbReference type="NCBI Taxonomy" id="28051"/>
    <lineage>
        <taxon>Bacteria</taxon>
        <taxon>Bacillati</taxon>
        <taxon>Bacillota</taxon>
        <taxon>Clostridia</taxon>
        <taxon>Lachnospirales</taxon>
        <taxon>Lachnospiraceae</taxon>
        <taxon>Lachnospira</taxon>
    </lineage>
</organism>
<dbReference type="GO" id="GO:0006310">
    <property type="term" value="P:DNA recombination"/>
    <property type="evidence" value="ECO:0007669"/>
    <property type="project" value="UniProtKB-KW"/>
</dbReference>
<evidence type="ECO:0000256" key="5">
    <source>
        <dbReference type="ARBA" id="ARBA00022833"/>
    </source>
</evidence>
<keyword evidence="3" id="KW-0815">Transposition</keyword>
<evidence type="ECO:0000256" key="3">
    <source>
        <dbReference type="ARBA" id="ARBA00022578"/>
    </source>
</evidence>
<evidence type="ECO:0000256" key="6">
    <source>
        <dbReference type="ARBA" id="ARBA00023125"/>
    </source>
</evidence>
<evidence type="ECO:0000259" key="8">
    <source>
        <dbReference type="Pfam" id="PF01385"/>
    </source>
</evidence>
<dbReference type="InterPro" id="IPR021027">
    <property type="entry name" value="Transposase_put_HTH"/>
</dbReference>
<dbReference type="RefSeq" id="WP_181022530.1">
    <property type="nucleotide sequence ID" value="NZ_FNUL01000012.1"/>
</dbReference>
<evidence type="ECO:0000256" key="2">
    <source>
        <dbReference type="ARBA" id="ARBA00011044"/>
    </source>
</evidence>
<evidence type="ECO:0000313" key="12">
    <source>
        <dbReference type="Proteomes" id="UP000236726"/>
    </source>
</evidence>